<keyword evidence="1" id="KW-1133">Transmembrane helix</keyword>
<organism evidence="2 3">
    <name type="scientific">Mesobacillus stamsii</name>
    <dbReference type="NCBI Taxonomy" id="225347"/>
    <lineage>
        <taxon>Bacteria</taxon>
        <taxon>Bacillati</taxon>
        <taxon>Bacillota</taxon>
        <taxon>Bacilli</taxon>
        <taxon>Bacillales</taxon>
        <taxon>Bacillaceae</taxon>
        <taxon>Mesobacillus</taxon>
    </lineage>
</organism>
<protein>
    <submittedName>
        <fullName evidence="2">Lipid-binding transport protein (Tim44 family)</fullName>
    </submittedName>
</protein>
<feature type="transmembrane region" description="Helical" evidence="1">
    <location>
        <begin position="15"/>
        <end position="36"/>
    </location>
</feature>
<evidence type="ECO:0000256" key="1">
    <source>
        <dbReference type="SAM" id="Phobius"/>
    </source>
</evidence>
<sequence length="67" mass="7668">MHAYRHPYRMQDQRWGFGLPFLGGLAGGLLGGALFYPRPFYGGFGGYGYPPYPPYPMYPCCRPGFYY</sequence>
<dbReference type="EMBL" id="JAUSUN010000015">
    <property type="protein sequence ID" value="MDQ0414332.1"/>
    <property type="molecule type" value="Genomic_DNA"/>
</dbReference>
<comment type="caution">
    <text evidence="2">The sequence shown here is derived from an EMBL/GenBank/DDBJ whole genome shotgun (WGS) entry which is preliminary data.</text>
</comment>
<accession>A0ABU0FWM9</accession>
<evidence type="ECO:0000313" key="3">
    <source>
        <dbReference type="Proteomes" id="UP001242313"/>
    </source>
</evidence>
<keyword evidence="1" id="KW-0472">Membrane</keyword>
<reference evidence="2 3" key="1">
    <citation type="submission" date="2023-07" db="EMBL/GenBank/DDBJ databases">
        <title>Genomic Encyclopedia of Type Strains, Phase IV (KMG-IV): sequencing the most valuable type-strain genomes for metagenomic binning, comparative biology and taxonomic classification.</title>
        <authorList>
            <person name="Goeker M."/>
        </authorList>
    </citation>
    <scope>NUCLEOTIDE SEQUENCE [LARGE SCALE GENOMIC DNA]</scope>
    <source>
        <strain evidence="2 3">DSM 19598</strain>
    </source>
</reference>
<gene>
    <name evidence="2" type="ORF">J2S25_002541</name>
</gene>
<proteinExistence type="predicted"/>
<dbReference type="Proteomes" id="UP001242313">
    <property type="component" value="Unassembled WGS sequence"/>
</dbReference>
<keyword evidence="1" id="KW-0812">Transmembrane</keyword>
<name>A0ABU0FWM9_9BACI</name>
<dbReference type="RefSeq" id="WP_084221889.1">
    <property type="nucleotide sequence ID" value="NZ_JAUSUN010000015.1"/>
</dbReference>
<keyword evidence="3" id="KW-1185">Reference proteome</keyword>
<evidence type="ECO:0000313" key="2">
    <source>
        <dbReference type="EMBL" id="MDQ0414332.1"/>
    </source>
</evidence>